<dbReference type="Proteomes" id="UP000193247">
    <property type="component" value="Unassembled WGS sequence"/>
</dbReference>
<evidence type="ECO:0000313" key="2">
    <source>
        <dbReference type="EMBL" id="OSC41578.1"/>
    </source>
</evidence>
<proteinExistence type="predicted"/>
<name>A0A1X2LY45_9MYCO</name>
<sequence>MSPPTRLAAEERAAALARLGLVWQVSGQAGLRGQLLGLAEECDRALQRISAVWQAQEERHPATLAADVLQRIDYLGSFPQQATFAVRLDPQETNLDEFVAGPVVDEAGHVAVTRLSPIREVLTPAACYHVYAAHQGETLDGPLYVTTRNTCFRQETVYEPLRRLRSFTMREIVCLADKAETSSFAEAARELIGRFATLIEVPIRWQPATDCFFRPARNPKYLFQRLEPVKQEATYGDGLAIGSVNVHHDHFGAGFELSWAGEPASTACLAFGIERWLFAITDRHGMDPSSWPDLESAAVSVCADAAGVRR</sequence>
<comment type="caution">
    <text evidence="2">The sequence shown here is derived from an EMBL/GenBank/DDBJ whole genome shotgun (WGS) entry which is preliminary data.</text>
</comment>
<dbReference type="STRING" id="1430326.B8W66_07490"/>
<evidence type="ECO:0000259" key="1">
    <source>
        <dbReference type="PROSITE" id="PS50862"/>
    </source>
</evidence>
<organism evidence="2 3">
    <name type="scientific">Mycobacterium decipiens</name>
    <dbReference type="NCBI Taxonomy" id="1430326"/>
    <lineage>
        <taxon>Bacteria</taxon>
        <taxon>Bacillati</taxon>
        <taxon>Actinomycetota</taxon>
        <taxon>Actinomycetes</taxon>
        <taxon>Mycobacteriales</taxon>
        <taxon>Mycobacteriaceae</taxon>
        <taxon>Mycobacterium</taxon>
    </lineage>
</organism>
<feature type="domain" description="Aminoacyl-transfer RNA synthetases class-II family profile" evidence="1">
    <location>
        <begin position="140"/>
        <end position="288"/>
    </location>
</feature>
<dbReference type="Gene3D" id="3.30.930.10">
    <property type="entry name" value="Bira Bifunctional Protein, Domain 2"/>
    <property type="match status" value="1"/>
</dbReference>
<dbReference type="SUPFAM" id="SSF55681">
    <property type="entry name" value="Class II aaRS and biotin synthetases"/>
    <property type="match status" value="1"/>
</dbReference>
<dbReference type="AlphaFoldDB" id="A0A1X2LY45"/>
<dbReference type="InterPro" id="IPR006195">
    <property type="entry name" value="aa-tRNA-synth_II"/>
</dbReference>
<keyword evidence="3" id="KW-1185">Reference proteome</keyword>
<dbReference type="PROSITE" id="PS50862">
    <property type="entry name" value="AA_TRNA_LIGASE_II"/>
    <property type="match status" value="1"/>
</dbReference>
<reference evidence="2 3" key="1">
    <citation type="submission" date="2017-04" db="EMBL/GenBank/DDBJ databases">
        <title>The new phylogeny of genus Mycobacterium.</title>
        <authorList>
            <person name="Tortoli E."/>
            <person name="Trovato A."/>
            <person name="Cirillo D.M."/>
        </authorList>
    </citation>
    <scope>NUCLEOTIDE SEQUENCE [LARGE SCALE GENOMIC DNA]</scope>
    <source>
        <strain evidence="2 3">TBL 1200985</strain>
    </source>
</reference>
<protein>
    <recommendedName>
        <fullName evidence="1">Aminoacyl-transfer RNA synthetases class-II family profile domain-containing protein</fullName>
    </recommendedName>
</protein>
<evidence type="ECO:0000313" key="3">
    <source>
        <dbReference type="Proteomes" id="UP000193247"/>
    </source>
</evidence>
<accession>A0A1X2LY45</accession>
<dbReference type="OrthoDB" id="583154at2"/>
<dbReference type="EMBL" id="NCXP01000006">
    <property type="protein sequence ID" value="OSC41578.1"/>
    <property type="molecule type" value="Genomic_DNA"/>
</dbReference>
<gene>
    <name evidence="2" type="ORF">B8W66_07490</name>
</gene>
<dbReference type="InterPro" id="IPR045864">
    <property type="entry name" value="aa-tRNA-synth_II/BPL/LPL"/>
</dbReference>
<dbReference type="RefSeq" id="WP_085324408.1">
    <property type="nucleotide sequence ID" value="NZ_NCXP01000006.1"/>
</dbReference>